<dbReference type="InterPro" id="IPR023346">
    <property type="entry name" value="Lysozyme-like_dom_sf"/>
</dbReference>
<gene>
    <name evidence="5" type="ORF">CKF59_06155</name>
</gene>
<reference evidence="5 6" key="1">
    <citation type="submission" date="2017-08" db="EMBL/GenBank/DDBJ databases">
        <title>Reclassification of Bisgaard taxon 37 and 44.</title>
        <authorList>
            <person name="Christensen H."/>
        </authorList>
    </citation>
    <scope>NUCLEOTIDE SEQUENCE [LARGE SCALE GENOMIC DNA]</scope>
    <source>
        <strain evidence="5 6">EEAB3T1</strain>
    </source>
</reference>
<dbReference type="Pfam" id="PF01464">
    <property type="entry name" value="SLT"/>
    <property type="match status" value="1"/>
</dbReference>
<feature type="chain" id="PRO_5017285369" description="Transglycosylase SLT domain-containing protein" evidence="3">
    <location>
        <begin position="26"/>
        <end position="669"/>
    </location>
</feature>
<evidence type="ECO:0000313" key="5">
    <source>
        <dbReference type="EMBL" id="RIY33811.1"/>
    </source>
</evidence>
<evidence type="ECO:0000256" key="2">
    <source>
        <dbReference type="ARBA" id="ARBA00022729"/>
    </source>
</evidence>
<proteinExistence type="inferred from homology"/>
<evidence type="ECO:0000256" key="1">
    <source>
        <dbReference type="ARBA" id="ARBA00007734"/>
    </source>
</evidence>
<dbReference type="SUPFAM" id="SSF48435">
    <property type="entry name" value="Bacterial muramidases"/>
    <property type="match status" value="1"/>
</dbReference>
<dbReference type="InterPro" id="IPR008258">
    <property type="entry name" value="Transglycosylase_SLT_dom_1"/>
</dbReference>
<evidence type="ECO:0000256" key="3">
    <source>
        <dbReference type="SAM" id="SignalP"/>
    </source>
</evidence>
<dbReference type="InterPro" id="IPR008939">
    <property type="entry name" value="Lytic_TGlycosylase_superhlx_U"/>
</dbReference>
<evidence type="ECO:0000313" key="6">
    <source>
        <dbReference type="Proteomes" id="UP000265964"/>
    </source>
</evidence>
<feature type="domain" description="Transglycosylase SLT" evidence="4">
    <location>
        <begin position="513"/>
        <end position="619"/>
    </location>
</feature>
<protein>
    <recommendedName>
        <fullName evidence="4">Transglycosylase SLT domain-containing protein</fullName>
    </recommendedName>
</protein>
<keyword evidence="2 3" id="KW-0732">Signal</keyword>
<dbReference type="Proteomes" id="UP000265964">
    <property type="component" value="Unassembled WGS sequence"/>
</dbReference>
<dbReference type="PANTHER" id="PTHR37423">
    <property type="entry name" value="SOLUBLE LYTIC MUREIN TRANSGLYCOSYLASE-RELATED"/>
    <property type="match status" value="1"/>
</dbReference>
<dbReference type="GO" id="GO:0004553">
    <property type="term" value="F:hydrolase activity, hydrolyzing O-glycosyl compounds"/>
    <property type="evidence" value="ECO:0007669"/>
    <property type="project" value="InterPro"/>
</dbReference>
<dbReference type="SUPFAM" id="SSF53955">
    <property type="entry name" value="Lysozyme-like"/>
    <property type="match status" value="1"/>
</dbReference>
<dbReference type="RefSeq" id="WP_119535075.1">
    <property type="nucleotide sequence ID" value="NZ_NRJF01000185.1"/>
</dbReference>
<dbReference type="PANTHER" id="PTHR37423:SF5">
    <property type="entry name" value="SOLUBLE LYTIC MUREIN TRANSGLYCOSYLASE"/>
    <property type="match status" value="1"/>
</dbReference>
<evidence type="ECO:0000259" key="4">
    <source>
        <dbReference type="Pfam" id="PF01464"/>
    </source>
</evidence>
<comment type="caution">
    <text evidence="5">The sequence shown here is derived from an EMBL/GenBank/DDBJ whole genome shotgun (WGS) entry which is preliminary data.</text>
</comment>
<dbReference type="Gene3D" id="1.10.530.10">
    <property type="match status" value="1"/>
</dbReference>
<feature type="signal peptide" evidence="3">
    <location>
        <begin position="1"/>
        <end position="25"/>
    </location>
</feature>
<keyword evidence="6" id="KW-1185">Reference proteome</keyword>
<accession>A0A3A1Y8E5</accession>
<dbReference type="GO" id="GO:0042597">
    <property type="term" value="C:periplasmic space"/>
    <property type="evidence" value="ECO:0007669"/>
    <property type="project" value="InterPro"/>
</dbReference>
<comment type="similarity">
    <text evidence="1">Belongs to the transglycosylase Slt family.</text>
</comment>
<name>A0A3A1Y8E5_9GAMM</name>
<sequence>MKKHIIKTITTIICGTALSTNLALATGIINTKDLEPANKLSLNTTQTILYQNTLEFVNNLKTLDTESKFELETRLEALRNYILYPIILTNVIKKFPDDFPLIKYIDYLNTYFPKTNFTKDTIDRTFLYYSNNEDFNSINLNVEVLGKDYPYNLTSLCAIGNSELNSGTQYDKLELSNIFNQALAQRYINSCSSFLNAYVDNQLINETNTIAIKDFILNNATTSRINLIKRLDKITSLNYQNASLANYAITIVENPKTILENNHTTEKDLLEIDSSNTRNLASKFGFKNDQDLLSFIDLVNSSQASPAIKKQAIAEYIEINYYKISADLVKQYITTYYTDRTLEQSIRRAIASKQPYLQYINLLSVDRQNNSEWLYWKAKAMQASNPRQAKQLLEQVLNQPGFYGLLAAKTLGKPYKVVNSMVYSLDKAPDLQKEFSWYAEAIKEANKLNDTNLALYIWRNFEVDNNYTGLINWSYRNNLYYLGVNSSIRQGLRENLAARFPNAYDHIFANTTKNLLVSKTFAQAIARQESAWNYNAKSSANAYGLMQFINATAARTAKNMGIDYTGVSNLYNPEYAINLGSYHLSELLEQNDNNRMLAAIGYNAGPRRISQWLNNSNGQLNFDEFVATIPFNETRNYVMNTLTFDYYSQVLQGYKNPVIFYDSEWNRKY</sequence>
<dbReference type="Gene3D" id="1.25.20.10">
    <property type="entry name" value="Bacterial muramidases"/>
    <property type="match status" value="1"/>
</dbReference>
<dbReference type="CDD" id="cd13401">
    <property type="entry name" value="Slt70-like"/>
    <property type="match status" value="1"/>
</dbReference>
<organism evidence="5 6">
    <name type="scientific">Psittacicella gerlachiana</name>
    <dbReference type="NCBI Taxonomy" id="2028574"/>
    <lineage>
        <taxon>Bacteria</taxon>
        <taxon>Pseudomonadati</taxon>
        <taxon>Pseudomonadota</taxon>
        <taxon>Gammaproteobacteria</taxon>
        <taxon>Pasteurellales</taxon>
        <taxon>Psittacicellaceae</taxon>
        <taxon>Psittacicella</taxon>
    </lineage>
</organism>
<dbReference type="EMBL" id="NRJF01000185">
    <property type="protein sequence ID" value="RIY33811.1"/>
    <property type="molecule type" value="Genomic_DNA"/>
</dbReference>
<dbReference type="OrthoDB" id="92254at2"/>
<dbReference type="AlphaFoldDB" id="A0A3A1Y8E5"/>